<feature type="compositionally biased region" description="Polar residues" evidence="1">
    <location>
        <begin position="43"/>
        <end position="54"/>
    </location>
</feature>
<evidence type="ECO:0000313" key="3">
    <source>
        <dbReference type="Proteomes" id="UP000269793"/>
    </source>
</evidence>
<sequence length="478" mass="53133">MAGPQPNWNGNALDQKQQEHRRSYTTQSATSKTNDSRSRRKSSNTTAPVTNQPYPSLPSHEPLGHMYMQPNPLLGQQPGAAVPQNHSAFMPWHSYNMSANQTSLLADAYGAANGQPQPGTTTSLDWVNGMSAYMLMDPSARPSSFSSPMVQQTPSNINVYRPSPSQLTQYMSQLQFQNQQQENIAMQQNLFLSQIQHAQEQRAQQAIQDQITLLQQRMSPSQDSALDSNARLRTDILSARSREAHSQHLHNGPLKEATFVSSRIPDVLSKRYSGHSNVGTPSKDSILPFQSDRDAYEDACPSPSVEQSARLESKRVSSKLSKEETGDISSERRRSLTPSIVIDQVNIESTDHDLARKVNSVGMRMGPRTATIMHEVQVPENNTKSKNGKEGLRRSLVQDGNRLGNGHSALSLPLIQPRRQPRGPPMDAFFANNFLARRSLRTRREAMSKLCASPRASIFQNLRSIRTSSPAKKTPDVE</sequence>
<organism evidence="2 3">
    <name type="scientific">Malassezia restricta (strain ATCC 96810 / NBRC 103918 / CBS 7877)</name>
    <name type="common">Seborrheic dermatitis infection agent</name>
    <dbReference type="NCBI Taxonomy" id="425264"/>
    <lineage>
        <taxon>Eukaryota</taxon>
        <taxon>Fungi</taxon>
        <taxon>Dikarya</taxon>
        <taxon>Basidiomycota</taxon>
        <taxon>Ustilaginomycotina</taxon>
        <taxon>Malasseziomycetes</taxon>
        <taxon>Malasseziales</taxon>
        <taxon>Malasseziaceae</taxon>
        <taxon>Malassezia</taxon>
    </lineage>
</organism>
<feature type="region of interest" description="Disordered" evidence="1">
    <location>
        <begin position="1"/>
        <end position="80"/>
    </location>
</feature>
<dbReference type="VEuPathDB" id="FungiDB:DNF11_3230"/>
<reference evidence="2 3" key="1">
    <citation type="submission" date="2018-10" db="EMBL/GenBank/DDBJ databases">
        <title>Complete genome sequence of Malassezia restricta CBS 7877.</title>
        <authorList>
            <person name="Morand S.C."/>
            <person name="Bertignac M."/>
            <person name="Iltis A."/>
            <person name="Kolder I."/>
            <person name="Pirovano W."/>
            <person name="Jourdain R."/>
            <person name="Clavaud C."/>
        </authorList>
    </citation>
    <scope>NUCLEOTIDE SEQUENCE [LARGE SCALE GENOMIC DNA]</scope>
    <source>
        <strain evidence="2 3">CBS 7877</strain>
    </source>
</reference>
<accession>A0A3G2S8H9</accession>
<dbReference type="AlphaFoldDB" id="A0A3G2S8H9"/>
<feature type="compositionally biased region" description="Polar residues" evidence="1">
    <location>
        <begin position="1"/>
        <end position="15"/>
    </location>
</feature>
<feature type="region of interest" description="Disordered" evidence="1">
    <location>
        <begin position="294"/>
        <end position="335"/>
    </location>
</feature>
<dbReference type="OrthoDB" id="3364568at2759"/>
<name>A0A3G2S8H9_MALR7</name>
<proteinExistence type="predicted"/>
<feature type="compositionally biased region" description="Basic and acidic residues" evidence="1">
    <location>
        <begin position="309"/>
        <end position="334"/>
    </location>
</feature>
<dbReference type="STRING" id="425264.A0A3G2S8H9"/>
<feature type="compositionally biased region" description="Polar residues" evidence="1">
    <location>
        <begin position="24"/>
        <end position="33"/>
    </location>
</feature>
<keyword evidence="3" id="KW-1185">Reference proteome</keyword>
<protein>
    <submittedName>
        <fullName evidence="2">Uncharacterized protein</fullName>
    </submittedName>
</protein>
<evidence type="ECO:0000313" key="2">
    <source>
        <dbReference type="EMBL" id="AYO44180.1"/>
    </source>
</evidence>
<dbReference type="EMBL" id="CP033153">
    <property type="protein sequence ID" value="AYO44180.1"/>
    <property type="molecule type" value="Genomic_DNA"/>
</dbReference>
<dbReference type="Proteomes" id="UP000269793">
    <property type="component" value="Chromosome VI"/>
</dbReference>
<evidence type="ECO:0000256" key="1">
    <source>
        <dbReference type="SAM" id="MobiDB-lite"/>
    </source>
</evidence>
<gene>
    <name evidence="2" type="ORF">DNF11_3230</name>
</gene>